<organism evidence="1 2">
    <name type="scientific">Streptococcus constellatus subsp. pharyngis SK1060 = CCUG 46377</name>
    <dbReference type="NCBI Taxonomy" id="1035184"/>
    <lineage>
        <taxon>Bacteria</taxon>
        <taxon>Bacillati</taxon>
        <taxon>Bacillota</taxon>
        <taxon>Bacilli</taxon>
        <taxon>Lactobacillales</taxon>
        <taxon>Streptococcaceae</taxon>
        <taxon>Streptococcus</taxon>
        <taxon>Streptococcus anginosus group</taxon>
    </lineage>
</organism>
<name>F9P8N5_STRCV</name>
<protein>
    <recommendedName>
        <fullName evidence="3">Type II restriction endonuclease DpnI</fullName>
    </recommendedName>
</protein>
<accession>F9P8N5</accession>
<gene>
    <name evidence="1" type="ORF">HMPREF1042_1194</name>
</gene>
<sequence>MAIKFTRSDDLDKMFEEFATLPKIEKIEFPDEKEKRLKKNKRLKNHEFFSSTAA</sequence>
<dbReference type="AlphaFoldDB" id="F9P8N5"/>
<dbReference type="NCBIfam" id="NF040897">
    <property type="entry name" value="SPJ_0845_Nterm"/>
    <property type="match status" value="1"/>
</dbReference>
<dbReference type="InterPro" id="IPR047909">
    <property type="entry name" value="SPJ_0845-like_N"/>
</dbReference>
<evidence type="ECO:0000313" key="2">
    <source>
        <dbReference type="Proteomes" id="UP000003287"/>
    </source>
</evidence>
<reference evidence="1 2" key="1">
    <citation type="submission" date="2011-06" db="EMBL/GenBank/DDBJ databases">
        <authorList>
            <person name="Harkins D.M."/>
            <person name="Madupu R."/>
            <person name="Durkin A.S."/>
            <person name="Torralba M."/>
            <person name="Methe B."/>
            <person name="Sutton G.G."/>
            <person name="Nelson K.E."/>
        </authorList>
    </citation>
    <scope>NUCLEOTIDE SEQUENCE [LARGE SCALE GENOMIC DNA]</scope>
    <source>
        <strain evidence="1 2">SK1060</strain>
    </source>
</reference>
<evidence type="ECO:0000313" key="1">
    <source>
        <dbReference type="EMBL" id="EGV07799.1"/>
    </source>
</evidence>
<proteinExistence type="predicted"/>
<dbReference type="EMBL" id="AFUP01000006">
    <property type="protein sequence ID" value="EGV07799.1"/>
    <property type="molecule type" value="Genomic_DNA"/>
</dbReference>
<dbReference type="Proteomes" id="UP000003287">
    <property type="component" value="Unassembled WGS sequence"/>
</dbReference>
<evidence type="ECO:0008006" key="3">
    <source>
        <dbReference type="Google" id="ProtNLM"/>
    </source>
</evidence>